<dbReference type="EMBL" id="SJST01000003">
    <property type="protein sequence ID" value="TCD14462.1"/>
    <property type="molecule type" value="Genomic_DNA"/>
</dbReference>
<feature type="transmembrane region" description="Helical" evidence="1">
    <location>
        <begin position="37"/>
        <end position="58"/>
    </location>
</feature>
<keyword evidence="1" id="KW-0812">Transmembrane</keyword>
<dbReference type="Gene3D" id="1.20.210.10">
    <property type="entry name" value="Cytochrome c oxidase-like, subunit I domain"/>
    <property type="match status" value="1"/>
</dbReference>
<gene>
    <name evidence="2" type="ORF">E0D97_10405</name>
</gene>
<evidence type="ECO:0000256" key="1">
    <source>
        <dbReference type="SAM" id="Phobius"/>
    </source>
</evidence>
<organism evidence="2 3">
    <name type="scientific">Oricola cellulosilytica</name>
    <dbReference type="NCBI Taxonomy" id="1429082"/>
    <lineage>
        <taxon>Bacteria</taxon>
        <taxon>Pseudomonadati</taxon>
        <taxon>Pseudomonadota</taxon>
        <taxon>Alphaproteobacteria</taxon>
        <taxon>Hyphomicrobiales</taxon>
        <taxon>Ahrensiaceae</taxon>
        <taxon>Oricola</taxon>
    </lineage>
</organism>
<evidence type="ECO:0000313" key="3">
    <source>
        <dbReference type="Proteomes" id="UP000291301"/>
    </source>
</evidence>
<dbReference type="AlphaFoldDB" id="A0A4R0PB42"/>
<accession>A0A4R0PB42</accession>
<dbReference type="Proteomes" id="UP000291301">
    <property type="component" value="Unassembled WGS sequence"/>
</dbReference>
<evidence type="ECO:0000313" key="2">
    <source>
        <dbReference type="EMBL" id="TCD14462.1"/>
    </source>
</evidence>
<protein>
    <recommendedName>
        <fullName evidence="4">Cytochrome-c oxidase</fullName>
    </recommendedName>
</protein>
<proteinExistence type="predicted"/>
<keyword evidence="1" id="KW-0472">Membrane</keyword>
<name>A0A4R0PB42_9HYPH</name>
<sequence>MHGIAFRFFISAALYVLIGMALRIYMAASGDHAMTPVHAHLNLVGWASMGLFGLYYHNVPGAAQTRLANFHFWVSSIGLWMMVPGIALAITGGPEGLAAGSSFVVIAGMLLFVFIVWRSRGAVSELA</sequence>
<comment type="caution">
    <text evidence="2">The sequence shown here is derived from an EMBL/GenBank/DDBJ whole genome shotgun (WGS) entry which is preliminary data.</text>
</comment>
<keyword evidence="3" id="KW-1185">Reference proteome</keyword>
<reference evidence="2 3" key="1">
    <citation type="journal article" date="2015" name="Antonie Van Leeuwenhoek">
        <title>Oricola cellulosilytica gen. nov., sp. nov., a cellulose-degrading bacterium of the family Phyllobacteriaceae isolated from surface seashore water, and emended descriptions of Mesorhizobium loti and Phyllobacterium myrsinacearum.</title>
        <authorList>
            <person name="Hameed A."/>
            <person name="Shahina M."/>
            <person name="Lai W.A."/>
            <person name="Lin S.Y."/>
            <person name="Young L.S."/>
            <person name="Liu Y.C."/>
            <person name="Hsu Y.H."/>
            <person name="Young C.C."/>
        </authorList>
    </citation>
    <scope>NUCLEOTIDE SEQUENCE [LARGE SCALE GENOMIC DNA]</scope>
    <source>
        <strain evidence="2 3">KCTC 52183</strain>
    </source>
</reference>
<feature type="transmembrane region" description="Helical" evidence="1">
    <location>
        <begin position="70"/>
        <end position="90"/>
    </location>
</feature>
<feature type="transmembrane region" description="Helical" evidence="1">
    <location>
        <begin position="97"/>
        <end position="117"/>
    </location>
</feature>
<dbReference type="OrthoDB" id="9808748at2"/>
<dbReference type="RefSeq" id="WP_131568510.1">
    <property type="nucleotide sequence ID" value="NZ_JAINFK010000002.1"/>
</dbReference>
<dbReference type="SUPFAM" id="SSF81442">
    <property type="entry name" value="Cytochrome c oxidase subunit I-like"/>
    <property type="match status" value="1"/>
</dbReference>
<dbReference type="InterPro" id="IPR036927">
    <property type="entry name" value="Cyt_c_oxase-like_su1_sf"/>
</dbReference>
<feature type="transmembrane region" description="Helical" evidence="1">
    <location>
        <begin position="6"/>
        <end position="25"/>
    </location>
</feature>
<keyword evidence="1" id="KW-1133">Transmembrane helix</keyword>
<evidence type="ECO:0008006" key="4">
    <source>
        <dbReference type="Google" id="ProtNLM"/>
    </source>
</evidence>